<dbReference type="GO" id="GO:0031267">
    <property type="term" value="F:small GTPase binding"/>
    <property type="evidence" value="ECO:0007669"/>
    <property type="project" value="TreeGrafter"/>
</dbReference>
<feature type="domain" description="Rab-GAP TBC" evidence="1">
    <location>
        <begin position="1"/>
        <end position="217"/>
    </location>
</feature>
<protein>
    <recommendedName>
        <fullName evidence="1">Rab-GAP TBC domain-containing protein</fullName>
    </recommendedName>
</protein>
<name>A0A667XVD2_9TELE</name>
<dbReference type="PANTHER" id="PTHR47219">
    <property type="entry name" value="RAB GTPASE-ACTIVATING PROTEIN 1-LIKE"/>
    <property type="match status" value="1"/>
</dbReference>
<sequence>CVRSVGPPPELVRQREAKWINIISQWDRILMKKSSKDCTSTPSLNDRVIVPSVSVCQSLDSQPALQSWVDVIERDLDRQFPFHEMFLSRDGHGYRGLFRVLKAYTQYQPEEGYCQAQGPVAAVLLMNMPAEEAFWCLVQISEQYLPGYYSPLLEGVLFDAAMLTWVLKRTCPAAHKHLQRHSVEPLMFATDWLMCLFTRHLPFNTLLRVWDLFFCYGVRVLYQVAVVLVRLVLGRSEQRQECQGQMETLERLRGVKDHVQQEDDAFIAEVRTKNVTVLRTSSSQATCHFSLQEAEQEQSYPQRHVLSYTEKVSQGNAI</sequence>
<keyword evidence="3" id="KW-1185">Reference proteome</keyword>
<dbReference type="Pfam" id="PF00566">
    <property type="entry name" value="RabGAP-TBC"/>
    <property type="match status" value="1"/>
</dbReference>
<reference evidence="2" key="2">
    <citation type="submission" date="2025-08" db="UniProtKB">
        <authorList>
            <consortium name="Ensembl"/>
        </authorList>
    </citation>
    <scope>IDENTIFICATION</scope>
</reference>
<dbReference type="PROSITE" id="PS50086">
    <property type="entry name" value="TBC_RABGAP"/>
    <property type="match status" value="1"/>
</dbReference>
<dbReference type="InterPro" id="IPR000195">
    <property type="entry name" value="Rab-GAP-TBC_dom"/>
</dbReference>
<evidence type="ECO:0000313" key="3">
    <source>
        <dbReference type="Proteomes" id="UP000472263"/>
    </source>
</evidence>
<reference evidence="2" key="1">
    <citation type="submission" date="2019-06" db="EMBL/GenBank/DDBJ databases">
        <authorList>
            <consortium name="Wellcome Sanger Institute Data Sharing"/>
        </authorList>
    </citation>
    <scope>NUCLEOTIDE SEQUENCE [LARGE SCALE GENOMIC DNA]</scope>
</reference>
<accession>A0A667XVD2</accession>
<dbReference type="SMART" id="SM00164">
    <property type="entry name" value="TBC"/>
    <property type="match status" value="1"/>
</dbReference>
<dbReference type="SUPFAM" id="SSF47923">
    <property type="entry name" value="Ypt/Rab-GAP domain of gyp1p"/>
    <property type="match status" value="2"/>
</dbReference>
<evidence type="ECO:0000313" key="2">
    <source>
        <dbReference type="Ensembl" id="ENSMMDP00005018283.1"/>
    </source>
</evidence>
<reference evidence="2" key="3">
    <citation type="submission" date="2025-09" db="UniProtKB">
        <authorList>
            <consortium name="Ensembl"/>
        </authorList>
    </citation>
    <scope>IDENTIFICATION</scope>
</reference>
<dbReference type="Gene3D" id="1.10.8.270">
    <property type="entry name" value="putative rabgap domain of human tbc1 domain family member 14 like domains"/>
    <property type="match status" value="1"/>
</dbReference>
<dbReference type="PANTHER" id="PTHR47219:SF4">
    <property type="entry name" value="TBC1 DOMAIN FAMILY MEMBER 10A"/>
    <property type="match status" value="1"/>
</dbReference>
<organism evidence="2 3">
    <name type="scientific">Myripristis murdjan</name>
    <name type="common">pinecone soldierfish</name>
    <dbReference type="NCBI Taxonomy" id="586833"/>
    <lineage>
        <taxon>Eukaryota</taxon>
        <taxon>Metazoa</taxon>
        <taxon>Chordata</taxon>
        <taxon>Craniata</taxon>
        <taxon>Vertebrata</taxon>
        <taxon>Euteleostomi</taxon>
        <taxon>Actinopterygii</taxon>
        <taxon>Neopterygii</taxon>
        <taxon>Teleostei</taxon>
        <taxon>Neoteleostei</taxon>
        <taxon>Acanthomorphata</taxon>
        <taxon>Holocentriformes</taxon>
        <taxon>Holocentridae</taxon>
        <taxon>Myripristis</taxon>
    </lineage>
</organism>
<dbReference type="Proteomes" id="UP000472263">
    <property type="component" value="Chromosome 10"/>
</dbReference>
<dbReference type="FunFam" id="1.10.8.270:FF:000007">
    <property type="entry name" value="TBC1 domain family member 10A"/>
    <property type="match status" value="1"/>
</dbReference>
<dbReference type="Ensembl" id="ENSMMDT00005018731.1">
    <property type="protein sequence ID" value="ENSMMDP00005018283.1"/>
    <property type="gene ID" value="ENSMMDG00005009133.1"/>
</dbReference>
<dbReference type="AlphaFoldDB" id="A0A667XVD2"/>
<dbReference type="Gene3D" id="1.10.472.80">
    <property type="entry name" value="Ypt/Rab-GAP domain of gyp1p, domain 3"/>
    <property type="match status" value="1"/>
</dbReference>
<proteinExistence type="predicted"/>
<evidence type="ECO:0000259" key="1">
    <source>
        <dbReference type="PROSITE" id="PS50086"/>
    </source>
</evidence>
<dbReference type="InterPro" id="IPR050302">
    <property type="entry name" value="Rab_GAP_TBC_domain"/>
</dbReference>
<dbReference type="GO" id="GO:0005096">
    <property type="term" value="F:GTPase activator activity"/>
    <property type="evidence" value="ECO:0007669"/>
    <property type="project" value="TreeGrafter"/>
</dbReference>
<dbReference type="GeneTree" id="ENSGT00940000161287"/>
<dbReference type="InterPro" id="IPR035969">
    <property type="entry name" value="Rab-GAP_TBC_sf"/>
</dbReference>
<dbReference type="InParanoid" id="A0A667XVD2"/>
<dbReference type="FunFam" id="1.10.472.80:FF:000008">
    <property type="entry name" value="TBC1 domain family member 10A"/>
    <property type="match status" value="1"/>
</dbReference>